<feature type="transmembrane region" description="Helical" evidence="8">
    <location>
        <begin position="557"/>
        <end position="577"/>
    </location>
</feature>
<evidence type="ECO:0000259" key="10">
    <source>
        <dbReference type="PROSITE" id="PS50847"/>
    </source>
</evidence>
<dbReference type="InterPro" id="IPR009459">
    <property type="entry name" value="MucBP_dom"/>
</dbReference>
<organism evidence="11 12">
    <name type="scientific">Listeria fleischmannii</name>
    <dbReference type="NCBI Taxonomy" id="1069827"/>
    <lineage>
        <taxon>Bacteria</taxon>
        <taxon>Bacillati</taxon>
        <taxon>Bacillota</taxon>
        <taxon>Bacilli</taxon>
        <taxon>Bacillales</taxon>
        <taxon>Listeriaceae</taxon>
        <taxon>Listeria</taxon>
    </lineage>
</organism>
<feature type="domain" description="Gram-positive cocci surface proteins LPxTG" evidence="10">
    <location>
        <begin position="550"/>
        <end position="585"/>
    </location>
</feature>
<keyword evidence="5" id="KW-0677">Repeat</keyword>
<dbReference type="Gene3D" id="3.10.20.320">
    <property type="entry name" value="Putative peptidoglycan bound protein (lpxtg motif)"/>
    <property type="match status" value="3"/>
</dbReference>
<dbReference type="NCBIfam" id="TIGR01167">
    <property type="entry name" value="LPXTG_anchor"/>
    <property type="match status" value="1"/>
</dbReference>
<evidence type="ECO:0000256" key="6">
    <source>
        <dbReference type="ARBA" id="ARBA00023088"/>
    </source>
</evidence>
<evidence type="ECO:0000313" key="12">
    <source>
        <dbReference type="Proteomes" id="UP000571128"/>
    </source>
</evidence>
<dbReference type="RefSeq" id="WP_185363592.1">
    <property type="nucleotide sequence ID" value="NZ_JAARPY010000020.1"/>
</dbReference>
<dbReference type="Pfam" id="PF06458">
    <property type="entry name" value="MucBP"/>
    <property type="match status" value="3"/>
</dbReference>
<gene>
    <name evidence="11" type="ORF">HB844_13860</name>
</gene>
<keyword evidence="3" id="KW-0964">Secreted</keyword>
<dbReference type="PROSITE" id="PS50847">
    <property type="entry name" value="GRAM_POS_ANCHORING"/>
    <property type="match status" value="1"/>
</dbReference>
<evidence type="ECO:0000313" key="11">
    <source>
        <dbReference type="EMBL" id="MBC1399945.1"/>
    </source>
</evidence>
<dbReference type="EMBL" id="JAARPY010000020">
    <property type="protein sequence ID" value="MBC1399945.1"/>
    <property type="molecule type" value="Genomic_DNA"/>
</dbReference>
<feature type="region of interest" description="Disordered" evidence="7">
    <location>
        <begin position="503"/>
        <end position="529"/>
    </location>
</feature>
<keyword evidence="4 9" id="KW-0732">Signal</keyword>
<dbReference type="AlphaFoldDB" id="A0A841YHQ3"/>
<keyword evidence="8" id="KW-1133">Transmembrane helix</keyword>
<evidence type="ECO:0000256" key="2">
    <source>
        <dbReference type="ARBA" id="ARBA00022512"/>
    </source>
</evidence>
<accession>A0A841YHQ3</accession>
<keyword evidence="8" id="KW-0472">Membrane</keyword>
<keyword evidence="6" id="KW-0572">Peptidoglycan-anchor</keyword>
<proteinExistence type="predicted"/>
<feature type="signal peptide" evidence="9">
    <location>
        <begin position="1"/>
        <end position="25"/>
    </location>
</feature>
<name>A0A841YHQ3_9LIST</name>
<keyword evidence="2" id="KW-0134">Cell wall</keyword>
<evidence type="ECO:0000256" key="3">
    <source>
        <dbReference type="ARBA" id="ARBA00022525"/>
    </source>
</evidence>
<evidence type="ECO:0000256" key="1">
    <source>
        <dbReference type="ARBA" id="ARBA00004168"/>
    </source>
</evidence>
<sequence length="585" mass="62677">MNFKQLGILTLSSILVIQIPLQVNAAGVEGVSKKQVVSTSNRTLSASNDLTLTVGQPMTKTLHIQDQAIGNQEWGTYISDVKVNLSNMNGINYSVVYGPKSADGIHYQYADVTLSGTPTKAGSGSYSLEFYDGAGNGGVYAYTVDTQSITTVSYVDQNGTKIVEDTTQQGDLNTAYTTEAKIIDGYTLDETKLPSNQNGKFGETNQTVTYTYTKNQNEVNKGTVGISFYSTDGEKEELVTALDLSYAYPNGVPTNTVTFGDLAKDATFEDLNPGVLDPDMLWSDVFDNMIAYMSGDIDATQFEAAVGNTPELFDLDGIVKYFEGYEFDEATYQENLNKMVIFEQDGGNVNLQIPFKKVAEVQAGADVTIKYVDSDGNELAPADILSGNVDESYTSKAKTIDGYTLKETPANATGTFSDAAQTVTYVYEKDAVVVAGQDVTVKYVDADGNELATAVTLSGNAGDTYASKAKTIDGYTLKETPANATGTFSDTAQTVTYVYEKTTSTDNNNHKNGTADKNTPTSNMNVQEKNTVKDPTSTNLAKVATSKTALPKTGDQVLGSGILVGIGALLLGALALFTRRQKNTK</sequence>
<dbReference type="InterPro" id="IPR019931">
    <property type="entry name" value="LPXTG_anchor"/>
</dbReference>
<evidence type="ECO:0000256" key="4">
    <source>
        <dbReference type="ARBA" id="ARBA00022729"/>
    </source>
</evidence>
<evidence type="ECO:0000256" key="7">
    <source>
        <dbReference type="SAM" id="MobiDB-lite"/>
    </source>
</evidence>
<evidence type="ECO:0000256" key="8">
    <source>
        <dbReference type="SAM" id="Phobius"/>
    </source>
</evidence>
<dbReference type="Proteomes" id="UP000571128">
    <property type="component" value="Unassembled WGS sequence"/>
</dbReference>
<feature type="chain" id="PRO_5032698638" evidence="9">
    <location>
        <begin position="26"/>
        <end position="585"/>
    </location>
</feature>
<comment type="caution">
    <text evidence="11">The sequence shown here is derived from an EMBL/GenBank/DDBJ whole genome shotgun (WGS) entry which is preliminary data.</text>
</comment>
<comment type="subcellular location">
    <subcellularLocation>
        <location evidence="1">Secreted</location>
        <location evidence="1">Cell wall</location>
        <topology evidence="1">Peptidoglycan-anchor</topology>
    </subcellularLocation>
</comment>
<evidence type="ECO:0000256" key="9">
    <source>
        <dbReference type="SAM" id="SignalP"/>
    </source>
</evidence>
<reference evidence="11 12" key="1">
    <citation type="submission" date="2020-03" db="EMBL/GenBank/DDBJ databases">
        <title>Soil Listeria distribution.</title>
        <authorList>
            <person name="Liao J."/>
            <person name="Wiedmann M."/>
        </authorList>
    </citation>
    <scope>NUCLEOTIDE SEQUENCE [LARGE SCALE GENOMIC DNA]</scope>
    <source>
        <strain evidence="11 12">FSL L7-1645</strain>
    </source>
</reference>
<evidence type="ECO:0000256" key="5">
    <source>
        <dbReference type="ARBA" id="ARBA00022737"/>
    </source>
</evidence>
<keyword evidence="8" id="KW-0812">Transmembrane</keyword>
<protein>
    <submittedName>
        <fullName evidence="11">MucBP domain-containing protein</fullName>
    </submittedName>
</protein>